<protein>
    <submittedName>
        <fullName evidence="1">Uncharacterized protein</fullName>
    </submittedName>
</protein>
<dbReference type="AlphaFoldDB" id="A0AAD5I719"/>
<sequence length="126" mass="14556">MIKSRDLVRNWYKEFLFKFQDEVEMDSVRHFIEQCDRDLSANPNRRFLNESPWNTRLAKVKEASLKVFTELSCAVTPSMSPSSSLVLSPVNGPLIMELRSSGRTTMLGNGTRTFLFWGKGNQKSRY</sequence>
<accession>A0AAD5I719</accession>
<comment type="caution">
    <text evidence="1">The sequence shown here is derived from an EMBL/GenBank/DDBJ whole genome shotgun (WGS) entry which is preliminary data.</text>
</comment>
<evidence type="ECO:0000313" key="2">
    <source>
        <dbReference type="Proteomes" id="UP001064489"/>
    </source>
</evidence>
<proteinExistence type="predicted"/>
<name>A0AAD5I719_ACENE</name>
<gene>
    <name evidence="1" type="ORF">LWI28_020916</name>
</gene>
<organism evidence="1 2">
    <name type="scientific">Acer negundo</name>
    <name type="common">Box elder</name>
    <dbReference type="NCBI Taxonomy" id="4023"/>
    <lineage>
        <taxon>Eukaryota</taxon>
        <taxon>Viridiplantae</taxon>
        <taxon>Streptophyta</taxon>
        <taxon>Embryophyta</taxon>
        <taxon>Tracheophyta</taxon>
        <taxon>Spermatophyta</taxon>
        <taxon>Magnoliopsida</taxon>
        <taxon>eudicotyledons</taxon>
        <taxon>Gunneridae</taxon>
        <taxon>Pentapetalae</taxon>
        <taxon>rosids</taxon>
        <taxon>malvids</taxon>
        <taxon>Sapindales</taxon>
        <taxon>Sapindaceae</taxon>
        <taxon>Hippocastanoideae</taxon>
        <taxon>Acereae</taxon>
        <taxon>Acer</taxon>
    </lineage>
</organism>
<reference evidence="1" key="2">
    <citation type="submission" date="2023-02" db="EMBL/GenBank/DDBJ databases">
        <authorList>
            <person name="Swenson N.G."/>
            <person name="Wegrzyn J.L."/>
            <person name="Mcevoy S.L."/>
        </authorList>
    </citation>
    <scope>NUCLEOTIDE SEQUENCE</scope>
    <source>
        <strain evidence="1">91603</strain>
        <tissue evidence="1">Leaf</tissue>
    </source>
</reference>
<dbReference type="Proteomes" id="UP001064489">
    <property type="component" value="Chromosome 11"/>
</dbReference>
<reference evidence="1" key="1">
    <citation type="journal article" date="2022" name="Plant J.">
        <title>Strategies of tolerance reflected in two North American maple genomes.</title>
        <authorList>
            <person name="McEvoy S.L."/>
            <person name="Sezen U.U."/>
            <person name="Trouern-Trend A."/>
            <person name="McMahon S.M."/>
            <person name="Schaberg P.G."/>
            <person name="Yang J."/>
            <person name="Wegrzyn J.L."/>
            <person name="Swenson N.G."/>
        </authorList>
    </citation>
    <scope>NUCLEOTIDE SEQUENCE</scope>
    <source>
        <strain evidence="1">91603</strain>
    </source>
</reference>
<keyword evidence="2" id="KW-1185">Reference proteome</keyword>
<evidence type="ECO:0000313" key="1">
    <source>
        <dbReference type="EMBL" id="KAI9154102.1"/>
    </source>
</evidence>
<dbReference type="EMBL" id="JAJSOW010000108">
    <property type="protein sequence ID" value="KAI9154102.1"/>
    <property type="molecule type" value="Genomic_DNA"/>
</dbReference>